<dbReference type="PANTHER" id="PTHR31642">
    <property type="entry name" value="TRICHOTHECENE 3-O-ACETYLTRANSFERASE"/>
    <property type="match status" value="1"/>
</dbReference>
<dbReference type="OrthoDB" id="671439at2759"/>
<comment type="similarity">
    <text evidence="1">Belongs to the plant acyltransferase family.</text>
</comment>
<evidence type="ECO:0000256" key="1">
    <source>
        <dbReference type="ARBA" id="ARBA00009861"/>
    </source>
</evidence>
<sequence>MGALCQAPPLLQDLRVTLLRSSIVRPPREPERRFMFLSNIDQFLDFNVDTVQFFHANSEFTPAAVAEKLETALGELLGPYDFLAGRLKWDNSEGRWGVDCNGAGVGFALAASEVTLAGLGDLEQPNPAFQQLVARRVDAMDPDDRPLFVLQVPKTKSLACVLKRCAGRVGVGPKTLVTSFICGGFAVGISNCHATFDGVSFRVFLENLAALAAGKPLAVQPCNDRRLLAARAPPQVAFPHPELLMLDARPPPLPSTITSTSVEKPAEEPLPTIIETGPENLEFKLFRLSSDQISTLKGRARADGAPAAAATSFNIVTAHLWRCKALAAANAPPDKPSMVLYAVDIRGRLRPPLPRSYTGNAVLSAYGVLTQRELGEKAFGRVVEVVREGSARMDDEYARSVVDWGQLHKGFPRGDVFISSWWRLGFDEVEFPWKRPLYCCPLALPRRDIIVLFPTVGGLEKGVNALVALPGEDMKRFEGLFYS</sequence>
<keyword evidence="5" id="KW-1185">Reference proteome</keyword>
<evidence type="ECO:0000256" key="3">
    <source>
        <dbReference type="ARBA" id="ARBA00023315"/>
    </source>
</evidence>
<gene>
    <name evidence="4" type="ORF">Taro_013265</name>
</gene>
<dbReference type="AlphaFoldDB" id="A0A843UI83"/>
<dbReference type="InterPro" id="IPR050317">
    <property type="entry name" value="Plant_Fungal_Acyltransferase"/>
</dbReference>
<dbReference type="GO" id="GO:0016747">
    <property type="term" value="F:acyltransferase activity, transferring groups other than amino-acyl groups"/>
    <property type="evidence" value="ECO:0007669"/>
    <property type="project" value="TreeGrafter"/>
</dbReference>
<accession>A0A843UI83</accession>
<name>A0A843UI83_COLES</name>
<reference evidence="4" key="1">
    <citation type="submission" date="2017-07" db="EMBL/GenBank/DDBJ databases">
        <title>Taro Niue Genome Assembly and Annotation.</title>
        <authorList>
            <person name="Atibalentja N."/>
            <person name="Keating K."/>
            <person name="Fields C.J."/>
        </authorList>
    </citation>
    <scope>NUCLEOTIDE SEQUENCE</scope>
    <source>
        <strain evidence="4">Niue_2</strain>
        <tissue evidence="4">Leaf</tissue>
    </source>
</reference>
<dbReference type="PANTHER" id="PTHR31642:SF189">
    <property type="entry name" value="ACYLTRANSFERASE GLAUCE"/>
    <property type="match status" value="1"/>
</dbReference>
<organism evidence="4 5">
    <name type="scientific">Colocasia esculenta</name>
    <name type="common">Wild taro</name>
    <name type="synonym">Arum esculentum</name>
    <dbReference type="NCBI Taxonomy" id="4460"/>
    <lineage>
        <taxon>Eukaryota</taxon>
        <taxon>Viridiplantae</taxon>
        <taxon>Streptophyta</taxon>
        <taxon>Embryophyta</taxon>
        <taxon>Tracheophyta</taxon>
        <taxon>Spermatophyta</taxon>
        <taxon>Magnoliopsida</taxon>
        <taxon>Liliopsida</taxon>
        <taxon>Araceae</taxon>
        <taxon>Aroideae</taxon>
        <taxon>Colocasieae</taxon>
        <taxon>Colocasia</taxon>
    </lineage>
</organism>
<evidence type="ECO:0008006" key="6">
    <source>
        <dbReference type="Google" id="ProtNLM"/>
    </source>
</evidence>
<comment type="caution">
    <text evidence="4">The sequence shown here is derived from an EMBL/GenBank/DDBJ whole genome shotgun (WGS) entry which is preliminary data.</text>
</comment>
<dbReference type="Gene3D" id="3.30.559.10">
    <property type="entry name" value="Chloramphenicol acetyltransferase-like domain"/>
    <property type="match status" value="2"/>
</dbReference>
<proteinExistence type="inferred from homology"/>
<dbReference type="EMBL" id="NMUH01000528">
    <property type="protein sequence ID" value="MQL80813.1"/>
    <property type="molecule type" value="Genomic_DNA"/>
</dbReference>
<evidence type="ECO:0000313" key="4">
    <source>
        <dbReference type="EMBL" id="MQL80813.1"/>
    </source>
</evidence>
<protein>
    <recommendedName>
        <fullName evidence="6">Omega-hydroxypalmitate O-feruloyl transferase</fullName>
    </recommendedName>
</protein>
<keyword evidence="2" id="KW-0808">Transferase</keyword>
<dbReference type="Pfam" id="PF02458">
    <property type="entry name" value="Transferase"/>
    <property type="match status" value="2"/>
</dbReference>
<dbReference type="InterPro" id="IPR023213">
    <property type="entry name" value="CAT-like_dom_sf"/>
</dbReference>
<evidence type="ECO:0000256" key="2">
    <source>
        <dbReference type="ARBA" id="ARBA00022679"/>
    </source>
</evidence>
<keyword evidence="3" id="KW-0012">Acyltransferase</keyword>
<dbReference type="Proteomes" id="UP000652761">
    <property type="component" value="Unassembled WGS sequence"/>
</dbReference>
<evidence type="ECO:0000313" key="5">
    <source>
        <dbReference type="Proteomes" id="UP000652761"/>
    </source>
</evidence>